<dbReference type="InterPro" id="IPR012337">
    <property type="entry name" value="RNaseH-like_sf"/>
</dbReference>
<dbReference type="Gene3D" id="3.30.420.10">
    <property type="entry name" value="Ribonuclease H-like superfamily/Ribonuclease H"/>
    <property type="match status" value="1"/>
</dbReference>
<sequence length="159" mass="18598">MESSPQVNRYPQVNLYIETTVHGPRQQGGRWMYLLEFVTRRGDPVTLWKVGDWEAEKENVLIMQALSAALDRLRLPCVINAHAGSSQIRSTIENGWLEEWQERGWKTAKGQDIKHKDLWQEIVLKMAPHLVFMRAGGHSYQLWMQEKLKKMVETPQETR</sequence>
<evidence type="ECO:0000259" key="1">
    <source>
        <dbReference type="Pfam" id="PF00075"/>
    </source>
</evidence>
<organism evidence="2">
    <name type="scientific">Myoviridae sp. ct2Qy24</name>
    <dbReference type="NCBI Taxonomy" id="2827656"/>
    <lineage>
        <taxon>Viruses</taxon>
        <taxon>Duplodnaviria</taxon>
        <taxon>Heunggongvirae</taxon>
        <taxon>Uroviricota</taxon>
        <taxon>Caudoviricetes</taxon>
    </lineage>
</organism>
<dbReference type="GO" id="GO:0004523">
    <property type="term" value="F:RNA-DNA hybrid ribonuclease activity"/>
    <property type="evidence" value="ECO:0007669"/>
    <property type="project" value="InterPro"/>
</dbReference>
<evidence type="ECO:0000313" key="2">
    <source>
        <dbReference type="EMBL" id="DAF53879.1"/>
    </source>
</evidence>
<protein>
    <submittedName>
        <fullName evidence="2">Ribonuclease HI</fullName>
    </submittedName>
</protein>
<dbReference type="Pfam" id="PF00075">
    <property type="entry name" value="RNase_H"/>
    <property type="match status" value="1"/>
</dbReference>
<dbReference type="SUPFAM" id="SSF53098">
    <property type="entry name" value="Ribonuclease H-like"/>
    <property type="match status" value="1"/>
</dbReference>
<reference evidence="2" key="1">
    <citation type="journal article" date="2021" name="Proc. Natl. Acad. Sci. U.S.A.">
        <title>A Catalog of Tens of Thousands of Viruses from Human Metagenomes Reveals Hidden Associations with Chronic Diseases.</title>
        <authorList>
            <person name="Tisza M.J."/>
            <person name="Buck C.B."/>
        </authorList>
    </citation>
    <scope>NUCLEOTIDE SEQUENCE</scope>
    <source>
        <strain evidence="2">Ct2Qy24</strain>
    </source>
</reference>
<dbReference type="EMBL" id="BK032666">
    <property type="protein sequence ID" value="DAF53879.1"/>
    <property type="molecule type" value="Genomic_DNA"/>
</dbReference>
<proteinExistence type="predicted"/>
<feature type="domain" description="RNase H type-1" evidence="1">
    <location>
        <begin position="54"/>
        <end position="132"/>
    </location>
</feature>
<dbReference type="InterPro" id="IPR036397">
    <property type="entry name" value="RNaseH_sf"/>
</dbReference>
<dbReference type="InterPro" id="IPR002156">
    <property type="entry name" value="RNaseH_domain"/>
</dbReference>
<dbReference type="GO" id="GO:0003676">
    <property type="term" value="F:nucleic acid binding"/>
    <property type="evidence" value="ECO:0007669"/>
    <property type="project" value="InterPro"/>
</dbReference>
<name>A0A8S5ST58_9CAUD</name>
<accession>A0A8S5ST58</accession>